<dbReference type="HOGENOM" id="CLU_154535_0_0_11"/>
<dbReference type="AlphaFoldDB" id="A0A0H3M5I2"/>
<dbReference type="KEGG" id="mbb:BCG_2154c"/>
<evidence type="ECO:0000313" key="2">
    <source>
        <dbReference type="Proteomes" id="UP000001472"/>
    </source>
</evidence>
<protein>
    <submittedName>
        <fullName evidence="1">Uncharacterized protein</fullName>
    </submittedName>
</protein>
<sequence length="137" mass="14965">MRNMKSTSHESESGKLLSISSCRPREMVLQRYSLGMTVTADRHLADKREEFAVEDISTGIFASGYGQVGDGRSFSFHIEHRSLVVEIYRPRVAGPVPQAEDVVAMAVRGLVDIDLTDERSLAAAVRDSVASAAPVSR</sequence>
<organism evidence="1 2">
    <name type="scientific">Mycobacterium bovis (strain BCG / Pasteur 1173P2)</name>
    <dbReference type="NCBI Taxonomy" id="410289"/>
    <lineage>
        <taxon>Bacteria</taxon>
        <taxon>Bacillati</taxon>
        <taxon>Actinomycetota</taxon>
        <taxon>Actinomycetes</taxon>
        <taxon>Mycobacteriales</taxon>
        <taxon>Mycobacteriaceae</taxon>
        <taxon>Mycobacterium</taxon>
        <taxon>Mycobacterium tuberculosis complex</taxon>
    </lineage>
</organism>
<reference evidence="1 2" key="1">
    <citation type="journal article" date="2007" name="Proc. Natl. Acad. Sci. U.S.A.">
        <title>Genome plasticity of BCG and impact on vaccine efficacy.</title>
        <authorList>
            <person name="Brosch R."/>
            <person name="Gordon S.V."/>
            <person name="Garnier T."/>
            <person name="Eiglmeier K."/>
            <person name="Frigui W."/>
            <person name="Valenti P."/>
            <person name="Dos Santos S."/>
            <person name="Duthoy S."/>
            <person name="Lacroix C."/>
            <person name="Garcia-Pelayo C."/>
            <person name="Inwald J.K."/>
            <person name="Golby P."/>
            <person name="Garcia J.N."/>
            <person name="Hewinson R.G."/>
            <person name="Behr M.A."/>
            <person name="Quail M.A."/>
            <person name="Churcher C."/>
            <person name="Barrell B.G."/>
            <person name="Parkhill J."/>
            <person name="Cole S.T."/>
        </authorList>
    </citation>
    <scope>NUCLEOTIDE SEQUENCE [LARGE SCALE GENOMIC DNA]</scope>
    <source>
        <strain evidence="2">BCG / Pasteur 1173P2</strain>
    </source>
</reference>
<gene>
    <name evidence="1" type="ordered locus">BCG_2154c</name>
</gene>
<proteinExistence type="predicted"/>
<dbReference type="Proteomes" id="UP000001472">
    <property type="component" value="Chromosome"/>
</dbReference>
<dbReference type="EMBL" id="AM408590">
    <property type="protein sequence ID" value="CAL72142.1"/>
    <property type="molecule type" value="Genomic_DNA"/>
</dbReference>
<name>A0A0H3M5I2_MYCBP</name>
<evidence type="ECO:0000313" key="1">
    <source>
        <dbReference type="EMBL" id="CAL72142.1"/>
    </source>
</evidence>
<accession>A0A0H3M5I2</accession>